<sequence>MNSFNQQPPADEQRTAGNNHNNTKPETPNHQVINARKSPHT</sequence>
<gene>
    <name evidence="2" type="ORF">AUQADHIK_CDS0006</name>
</gene>
<dbReference type="EMBL" id="PP858852">
    <property type="protein sequence ID" value="XBW78031.1"/>
    <property type="molecule type" value="Genomic_DNA"/>
</dbReference>
<feature type="region of interest" description="Disordered" evidence="1">
    <location>
        <begin position="1"/>
        <end position="41"/>
    </location>
</feature>
<feature type="compositionally biased region" description="Polar residues" evidence="1">
    <location>
        <begin position="15"/>
        <end position="32"/>
    </location>
</feature>
<name>A0AAU7VI95_9CAUD</name>
<reference evidence="2" key="1">
    <citation type="submission" date="2024-05" db="EMBL/GenBank/DDBJ databases">
        <authorList>
            <person name="Duan X."/>
        </authorList>
    </citation>
    <scope>NUCLEOTIDE SEQUENCE</scope>
</reference>
<evidence type="ECO:0000256" key="1">
    <source>
        <dbReference type="SAM" id="MobiDB-lite"/>
    </source>
</evidence>
<organism evidence="2">
    <name type="scientific">Serratia phage Spe5P4</name>
    <dbReference type="NCBI Taxonomy" id="3159438"/>
    <lineage>
        <taxon>Viruses</taxon>
        <taxon>Duplodnaviria</taxon>
        <taxon>Heunggongvirae</taxon>
        <taxon>Uroviricota</taxon>
        <taxon>Caudoviricetes</taxon>
        <taxon>Lindbergviridae</taxon>
        <taxon>Myosmarvirus</taxon>
    </lineage>
</organism>
<accession>A0AAU7VI95</accession>
<protein>
    <submittedName>
        <fullName evidence="2">Uncharacterized protein</fullName>
    </submittedName>
</protein>
<proteinExistence type="predicted"/>
<evidence type="ECO:0000313" key="2">
    <source>
        <dbReference type="EMBL" id="XBW78031.1"/>
    </source>
</evidence>